<comment type="caution">
    <text evidence="1">The sequence shown here is derived from an EMBL/GenBank/DDBJ whole genome shotgun (WGS) entry which is preliminary data.</text>
</comment>
<protein>
    <recommendedName>
        <fullName evidence="3">Maturase K</fullName>
    </recommendedName>
</protein>
<reference evidence="1" key="2">
    <citation type="journal article" date="2023" name="Int. J. Mol. Sci.">
        <title>De Novo Assembly and Annotation of 11 Diverse Shrub Willow (Salix) Genomes Reveals Novel Gene Organization in Sex-Linked Regions.</title>
        <authorList>
            <person name="Hyden B."/>
            <person name="Feng K."/>
            <person name="Yates T.B."/>
            <person name="Jawdy S."/>
            <person name="Cereghino C."/>
            <person name="Smart L.B."/>
            <person name="Muchero W."/>
        </authorList>
    </citation>
    <scope>NUCLEOTIDE SEQUENCE</scope>
    <source>
        <tissue evidence="1">Shoot tip</tissue>
    </source>
</reference>
<evidence type="ECO:0000313" key="1">
    <source>
        <dbReference type="EMBL" id="KAJ6394720.1"/>
    </source>
</evidence>
<evidence type="ECO:0000313" key="2">
    <source>
        <dbReference type="Proteomes" id="UP001141253"/>
    </source>
</evidence>
<sequence length="110" mass="13218">MCKYFSYHEYFPVQSLSLPWLMSFSSEMKSELLFSNRYFVISSRLRGLEHFIIFQFREFLLGLPLQQLYHIRHCGSSLWLSVSTNKRDKDKPFSTLPRHTFHSAWDLPVH</sequence>
<name>A0ABQ9C8D4_9ROSI</name>
<evidence type="ECO:0008006" key="3">
    <source>
        <dbReference type="Google" id="ProtNLM"/>
    </source>
</evidence>
<reference evidence="1" key="1">
    <citation type="submission" date="2022-10" db="EMBL/GenBank/DDBJ databases">
        <authorList>
            <person name="Hyden B.L."/>
            <person name="Feng K."/>
            <person name="Yates T."/>
            <person name="Jawdy S."/>
            <person name="Smart L.B."/>
            <person name="Muchero W."/>
        </authorList>
    </citation>
    <scope>NUCLEOTIDE SEQUENCE</scope>
    <source>
        <tissue evidence="1">Shoot tip</tissue>
    </source>
</reference>
<organism evidence="1 2">
    <name type="scientific">Salix suchowensis</name>
    <dbReference type="NCBI Taxonomy" id="1278906"/>
    <lineage>
        <taxon>Eukaryota</taxon>
        <taxon>Viridiplantae</taxon>
        <taxon>Streptophyta</taxon>
        <taxon>Embryophyta</taxon>
        <taxon>Tracheophyta</taxon>
        <taxon>Spermatophyta</taxon>
        <taxon>Magnoliopsida</taxon>
        <taxon>eudicotyledons</taxon>
        <taxon>Gunneridae</taxon>
        <taxon>Pentapetalae</taxon>
        <taxon>rosids</taxon>
        <taxon>fabids</taxon>
        <taxon>Malpighiales</taxon>
        <taxon>Salicaceae</taxon>
        <taxon>Saliceae</taxon>
        <taxon>Salix</taxon>
    </lineage>
</organism>
<gene>
    <name evidence="1" type="ORF">OIU77_023844</name>
</gene>
<keyword evidence="2" id="KW-1185">Reference proteome</keyword>
<proteinExistence type="predicted"/>
<dbReference type="EMBL" id="JAPFFI010000005">
    <property type="protein sequence ID" value="KAJ6394720.1"/>
    <property type="molecule type" value="Genomic_DNA"/>
</dbReference>
<dbReference type="Proteomes" id="UP001141253">
    <property type="component" value="Chromosome 1"/>
</dbReference>
<accession>A0ABQ9C8D4</accession>